<feature type="compositionally biased region" description="Low complexity" evidence="7">
    <location>
        <begin position="863"/>
        <end position="873"/>
    </location>
</feature>
<evidence type="ECO:0000256" key="3">
    <source>
        <dbReference type="ARBA" id="ARBA00022803"/>
    </source>
</evidence>
<evidence type="ECO:0000256" key="6">
    <source>
        <dbReference type="PROSITE-ProRule" id="PRU00723"/>
    </source>
</evidence>
<reference evidence="9 10" key="1">
    <citation type="journal article" date="2020" name="ISME J.">
        <title>Uncovering the hidden diversity of litter-decomposition mechanisms in mushroom-forming fungi.</title>
        <authorList>
            <person name="Floudas D."/>
            <person name="Bentzer J."/>
            <person name="Ahren D."/>
            <person name="Johansson T."/>
            <person name="Persson P."/>
            <person name="Tunlid A."/>
        </authorList>
    </citation>
    <scope>NUCLEOTIDE SEQUENCE [LARGE SCALE GENOMIC DNA]</scope>
    <source>
        <strain evidence="9 10">CBS 661.87</strain>
    </source>
</reference>
<keyword evidence="10" id="KW-1185">Reference proteome</keyword>
<feature type="zinc finger region" description="C3H1-type" evidence="6">
    <location>
        <begin position="224"/>
        <end position="246"/>
    </location>
</feature>
<evidence type="ECO:0000259" key="8">
    <source>
        <dbReference type="PROSITE" id="PS50103"/>
    </source>
</evidence>
<gene>
    <name evidence="9" type="ORF">D9615_002037</name>
</gene>
<evidence type="ECO:0000313" key="10">
    <source>
        <dbReference type="Proteomes" id="UP000565441"/>
    </source>
</evidence>
<keyword evidence="3 5" id="KW-0802">TPR repeat</keyword>
<proteinExistence type="predicted"/>
<dbReference type="InterPro" id="IPR036855">
    <property type="entry name" value="Znf_CCCH_sf"/>
</dbReference>
<feature type="compositionally biased region" description="Low complexity" evidence="7">
    <location>
        <begin position="828"/>
        <end position="841"/>
    </location>
</feature>
<dbReference type="GO" id="GO:0101031">
    <property type="term" value="C:protein folding chaperone complex"/>
    <property type="evidence" value="ECO:0007669"/>
    <property type="project" value="TreeGrafter"/>
</dbReference>
<dbReference type="InterPro" id="IPR019734">
    <property type="entry name" value="TPR_rpt"/>
</dbReference>
<dbReference type="SMART" id="SM00028">
    <property type="entry name" value="TPR"/>
    <property type="match status" value="3"/>
</dbReference>
<feature type="repeat" description="TPR" evidence="5">
    <location>
        <begin position="97"/>
        <end position="130"/>
    </location>
</feature>
<dbReference type="PANTHER" id="PTHR46423:SF1">
    <property type="entry name" value="RNA POLYMERASE II-ASSOCIATED PROTEIN 3"/>
    <property type="match status" value="1"/>
</dbReference>
<feature type="region of interest" description="Disordered" evidence="7">
    <location>
        <begin position="1"/>
        <end position="55"/>
    </location>
</feature>
<feature type="compositionally biased region" description="Low complexity" evidence="7">
    <location>
        <begin position="19"/>
        <end position="37"/>
    </location>
</feature>
<dbReference type="Gene3D" id="1.25.40.10">
    <property type="entry name" value="Tetratricopeptide repeat domain"/>
    <property type="match status" value="1"/>
</dbReference>
<evidence type="ECO:0000313" key="9">
    <source>
        <dbReference type="EMBL" id="KAF5386644.1"/>
    </source>
</evidence>
<keyword evidence="1 6" id="KW-0479">Metal-binding</keyword>
<evidence type="ECO:0000256" key="4">
    <source>
        <dbReference type="ARBA" id="ARBA00022833"/>
    </source>
</evidence>
<dbReference type="SUPFAM" id="SSF90229">
    <property type="entry name" value="CCCH zinc finger"/>
    <property type="match status" value="1"/>
</dbReference>
<feature type="domain" description="C3H1-type" evidence="8">
    <location>
        <begin position="253"/>
        <end position="281"/>
    </location>
</feature>
<dbReference type="InterPro" id="IPR000571">
    <property type="entry name" value="Znf_CCCH"/>
</dbReference>
<evidence type="ECO:0000256" key="2">
    <source>
        <dbReference type="ARBA" id="ARBA00022771"/>
    </source>
</evidence>
<dbReference type="PROSITE" id="PS50103">
    <property type="entry name" value="ZF_C3H1"/>
    <property type="match status" value="2"/>
</dbReference>
<dbReference type="PROSITE" id="PS50005">
    <property type="entry name" value="TPR"/>
    <property type="match status" value="1"/>
</dbReference>
<protein>
    <recommendedName>
        <fullName evidence="8">C3H1-type domain-containing protein</fullName>
    </recommendedName>
</protein>
<feature type="region of interest" description="Disordered" evidence="7">
    <location>
        <begin position="823"/>
        <end position="873"/>
    </location>
</feature>
<evidence type="ECO:0000256" key="7">
    <source>
        <dbReference type="SAM" id="MobiDB-lite"/>
    </source>
</evidence>
<dbReference type="GO" id="GO:0008270">
    <property type="term" value="F:zinc ion binding"/>
    <property type="evidence" value="ECO:0007669"/>
    <property type="project" value="UniProtKB-KW"/>
</dbReference>
<keyword evidence="4 6" id="KW-0862">Zinc</keyword>
<feature type="compositionally biased region" description="Low complexity" evidence="7">
    <location>
        <begin position="558"/>
        <end position="576"/>
    </location>
</feature>
<accession>A0A8H5HP22</accession>
<dbReference type="InterPro" id="IPR051966">
    <property type="entry name" value="RPAP3"/>
</dbReference>
<dbReference type="EMBL" id="JAACJP010000002">
    <property type="protein sequence ID" value="KAF5386644.1"/>
    <property type="molecule type" value="Genomic_DNA"/>
</dbReference>
<dbReference type="OrthoDB" id="245563at2759"/>
<evidence type="ECO:0000256" key="5">
    <source>
        <dbReference type="PROSITE-ProRule" id="PRU00339"/>
    </source>
</evidence>
<evidence type="ECO:0000256" key="1">
    <source>
        <dbReference type="ARBA" id="ARBA00022723"/>
    </source>
</evidence>
<keyword evidence="2 6" id="KW-0863">Zinc-finger</keyword>
<dbReference type="SMART" id="SM00356">
    <property type="entry name" value="ZnF_C3H1"/>
    <property type="match status" value="2"/>
</dbReference>
<sequence length="1338" mass="142987">MSNRARKGKSKTNRPGVNGAQAASSSSSNGGPAASSSRETMAEAIHQRAEKRKAHAAEIAAQLEAQKNTGNDLFKAGDFFEAIEVYQDAIDTFGEKPVLFSNLAAAYLKVEDYEQAEDAATSALMYDPRMIKARYRRGLARRGMHNLGAAIADFRSVLEQDPSRTEAREQLRTTEDLYAVLGGHHDDGYESSDNDWPHCDDTPAEESEVDSDSSDCLHIGNGFPCRFYNHEGCLRKDYCRFSHAPDEKSIRDMLGKNVCIAFLLGICKFGTAKCVYSHNKDCLPPGWWDSETTVAELKAILAPVDSGRLDKDMIDDIIACGADVIDFEDDAHTGYSQAMDERIGTGLPIAEFSGEHFVLLMVLDGDPVEDYKKPTLTALSNKIPIKKAVSSEEALTHLDSPHLAGVFVADAALTERKHSQVLSKLVQFTKAGGSVVIGGSFSSWVTPPAMAPFFANNWGIKWKSGSYHRAMFSLNASHDVAKSNPDLPSSYSMKALHIIGVAPGTVVYREQGANPTESPAVRVRCGKGHLGYIGDVNWEEGSIAVLIAMLHLPRSSPATTSSSAKAKSDAKVTSSAPAVEVNEAGPSRLPTSTQKQGSAPSQSSSAQPFILLLALDGDIVEGYKLPTIAAIKAKSSVKTACSAKEALTHLVAPGLAGVFVVDAGITNRQHSEVVTKLVAYAKAGGSVLIGGAFSTFVRPKDMDTFFEKSWGVSWKPGSYHRTTFVLNPGHELAKANPSLPTSYSMKALHVKNVTPDSMIYHPTAGSRLESLVFAPKPVPTLAESPAVQARIGEGYLNYIGDVNWEIESTKLVLAMLRLLHPPAPSPPQAASSTSSPVPTSSKKPNQASPTAASGSMSTSNSVPADAAKSKQATASSTPSKRFVMLLSLENEDFFATTHAHCLSALRDKLETKQALTAASALSMLNSAGLAGVFVTDAGIVQSENAHVLSRLVEYVKSGGSVVVGGFFSTFVNGLQMNAFFKNSWGLTWKGGSYHRTTFSLNASHELVAKNPAVLAASYSMKALHLGGISPTDAVYLPSDNARLQSRVFNAVPITDHSESPVVQRRIGDGHFGYIGDVNAEKDTTNVLLAMLGLLGPPQDVPIGVSEQVPAPRVDVPEQNTITKLPTGPTSRPFMMVLSFGNEKFFAGVQGDLLDLLRSKLEVLHGLSNERVIELIGSPDLIGILVTEAAVADDANAYLLGKLVAFAKAGGTVVMGGAFGANIRFDKMGPFFQDSWGVPWRGGDYTSVEIIVNGAHQLVKKNPTLPSPFYMKGLHVSGITPETAVYLAVRDPQPSTPAKKVTQAPVALAPVEKGYLGYIGDVGLQEEHSKIVLAMFGLL</sequence>
<dbReference type="SUPFAM" id="SSF48452">
    <property type="entry name" value="TPR-like"/>
    <property type="match status" value="1"/>
</dbReference>
<dbReference type="Proteomes" id="UP000565441">
    <property type="component" value="Unassembled WGS sequence"/>
</dbReference>
<name>A0A8H5HP22_9AGAR</name>
<dbReference type="PANTHER" id="PTHR46423">
    <property type="entry name" value="RNA POLYMERASE II-ASSOCIATED PROTEIN 3"/>
    <property type="match status" value="1"/>
</dbReference>
<feature type="region of interest" description="Disordered" evidence="7">
    <location>
        <begin position="558"/>
        <end position="603"/>
    </location>
</feature>
<organism evidence="9 10">
    <name type="scientific">Tricholomella constricta</name>
    <dbReference type="NCBI Taxonomy" id="117010"/>
    <lineage>
        <taxon>Eukaryota</taxon>
        <taxon>Fungi</taxon>
        <taxon>Dikarya</taxon>
        <taxon>Basidiomycota</taxon>
        <taxon>Agaricomycotina</taxon>
        <taxon>Agaricomycetes</taxon>
        <taxon>Agaricomycetidae</taxon>
        <taxon>Agaricales</taxon>
        <taxon>Tricholomatineae</taxon>
        <taxon>Lyophyllaceae</taxon>
        <taxon>Tricholomella</taxon>
    </lineage>
</organism>
<feature type="compositionally biased region" description="Polar residues" evidence="7">
    <location>
        <begin position="842"/>
        <end position="862"/>
    </location>
</feature>
<comment type="caution">
    <text evidence="9">The sequence shown here is derived from an EMBL/GenBank/DDBJ whole genome shotgun (WGS) entry which is preliminary data.</text>
</comment>
<dbReference type="Gene3D" id="3.30.1370.210">
    <property type="match status" value="1"/>
</dbReference>
<feature type="zinc finger region" description="C3H1-type" evidence="6">
    <location>
        <begin position="253"/>
        <end position="281"/>
    </location>
</feature>
<feature type="domain" description="C3H1-type" evidence="8">
    <location>
        <begin position="224"/>
        <end position="246"/>
    </location>
</feature>
<feature type="compositionally biased region" description="Basic residues" evidence="7">
    <location>
        <begin position="1"/>
        <end position="12"/>
    </location>
</feature>
<dbReference type="InterPro" id="IPR011990">
    <property type="entry name" value="TPR-like_helical_dom_sf"/>
</dbReference>